<keyword evidence="3" id="KW-0808">Transferase</keyword>
<protein>
    <submittedName>
        <fullName evidence="3">RNA-directed DNA polymerase (Reverse transcriptase)</fullName>
    </submittedName>
</protein>
<dbReference type="PANTHER" id="PTHR34047">
    <property type="entry name" value="NUCLEAR INTRON MATURASE 1, MITOCHONDRIAL-RELATED"/>
    <property type="match status" value="1"/>
</dbReference>
<dbReference type="Pfam" id="PF00078">
    <property type="entry name" value="RVT_1"/>
    <property type="match status" value="1"/>
</dbReference>
<sequence length="445" mass="51671">MLLTTREARVVMIKTPINLQDLRRKIYIKVKADKSWRFWGIYVHVGKMETLRTSYKLAKQNNGAPGVDGVTFEEIESAGVYNFLESIRKDLLSKTYYPLRNRKRAIPKAGGQSRMLSIPTIRDRVVQGAVKLILEAIFEADFQPGSFGYRPKRTAAEAVEQVTVAAIKNMTRVIDVDLKSYFDTVRHDILLSKIATRVNDKEVMRLLKLILKAGGKCGVPQGGPMSLLLSNIYLNEVDKMLERAKAVTGTDGYQHIAYARWADDLIIMIDSYRKWDWLAAGVYKRLKEELMKLGVTLNLEKTRQVELKQDDSFSFLGFVFRRTKTKQGKWGIMKTPKMEARTRLLQKLKAVFRGHQSQPIDRVIYLINPILRGWVNYYRIGNSSRCFTYVKDWVEKKARRHLMKARRRQGFGWGRWSKEGFYQKLGLYSDYKIRYYQVPKVSPVR</sequence>
<dbReference type="InterPro" id="IPR051083">
    <property type="entry name" value="GrpII_Intron_Splice-Mob/Def"/>
</dbReference>
<dbReference type="AlphaFoldDB" id="A0A6L2ZSR3"/>
<comment type="caution">
    <text evidence="3">The sequence shown here is derived from an EMBL/GenBank/DDBJ whole genome shotgun (WGS) entry which is preliminary data.</text>
</comment>
<evidence type="ECO:0000256" key="1">
    <source>
        <dbReference type="ARBA" id="ARBA00034120"/>
    </source>
</evidence>
<dbReference type="InterPro" id="IPR030931">
    <property type="entry name" value="Group_II_RT_mat"/>
</dbReference>
<evidence type="ECO:0000259" key="2">
    <source>
        <dbReference type="PROSITE" id="PS50878"/>
    </source>
</evidence>
<dbReference type="PANTHER" id="PTHR34047:SF8">
    <property type="entry name" value="PROTEIN YKFC"/>
    <property type="match status" value="1"/>
</dbReference>
<dbReference type="PROSITE" id="PS50878">
    <property type="entry name" value="RT_POL"/>
    <property type="match status" value="1"/>
</dbReference>
<keyword evidence="3" id="KW-0548">Nucleotidyltransferase</keyword>
<reference evidence="3 4" key="1">
    <citation type="submission" date="2020-06" db="EMBL/GenBank/DDBJ databases">
        <title>The genome sequence of Candidatus Regiella insecticola strain Tut.</title>
        <authorList>
            <person name="Nikoh N."/>
            <person name="Tsuchida T."/>
            <person name="Koga R."/>
            <person name="Oshima K."/>
            <person name="Hattori M."/>
            <person name="Fukatsu T."/>
        </authorList>
    </citation>
    <scope>NUCLEOTIDE SEQUENCE [LARGE SCALE GENOMIC DNA]</scope>
    <source>
        <strain evidence="3 4">Tut</strain>
    </source>
</reference>
<accession>A0A6L2ZSR3</accession>
<dbReference type="Pfam" id="PF08388">
    <property type="entry name" value="GIIM"/>
    <property type="match status" value="1"/>
</dbReference>
<comment type="similarity">
    <text evidence="1">Belongs to the bacterial reverse transcriptase family.</text>
</comment>
<dbReference type="InterPro" id="IPR043502">
    <property type="entry name" value="DNA/RNA_pol_sf"/>
</dbReference>
<proteinExistence type="inferred from homology"/>
<dbReference type="SUPFAM" id="SSF56672">
    <property type="entry name" value="DNA/RNA polymerases"/>
    <property type="match status" value="1"/>
</dbReference>
<dbReference type="InterPro" id="IPR013597">
    <property type="entry name" value="Mat_intron_G2"/>
</dbReference>
<dbReference type="GO" id="GO:0003964">
    <property type="term" value="F:RNA-directed DNA polymerase activity"/>
    <property type="evidence" value="ECO:0007669"/>
    <property type="project" value="UniProtKB-KW"/>
</dbReference>
<dbReference type="CDD" id="cd01651">
    <property type="entry name" value="RT_G2_intron"/>
    <property type="match status" value="1"/>
</dbReference>
<dbReference type="InterPro" id="IPR000477">
    <property type="entry name" value="RT_dom"/>
</dbReference>
<feature type="domain" description="Reverse transcriptase" evidence="2">
    <location>
        <begin position="87"/>
        <end position="320"/>
    </location>
</feature>
<keyword evidence="3" id="KW-0695">RNA-directed DNA polymerase</keyword>
<evidence type="ECO:0000313" key="4">
    <source>
        <dbReference type="Proteomes" id="UP000504714"/>
    </source>
</evidence>
<evidence type="ECO:0000313" key="3">
    <source>
        <dbReference type="EMBL" id="GFN47465.1"/>
    </source>
</evidence>
<dbReference type="Proteomes" id="UP000504714">
    <property type="component" value="Unassembled WGS sequence"/>
</dbReference>
<dbReference type="EMBL" id="BLXO01000013">
    <property type="protein sequence ID" value="GFN47465.1"/>
    <property type="molecule type" value="Genomic_DNA"/>
</dbReference>
<organism evidence="3 4">
    <name type="scientific">Candidatus Regiella insecticola</name>
    <dbReference type="NCBI Taxonomy" id="138073"/>
    <lineage>
        <taxon>Bacteria</taxon>
        <taxon>Pseudomonadati</taxon>
        <taxon>Pseudomonadota</taxon>
        <taxon>Gammaproteobacteria</taxon>
        <taxon>Enterobacterales</taxon>
        <taxon>Enterobacteriaceae</taxon>
        <taxon>aphid secondary symbionts</taxon>
        <taxon>Candidatus Regiella</taxon>
    </lineage>
</organism>
<gene>
    <name evidence="3" type="ORF">RINTU1_35660</name>
</gene>
<name>A0A6L2ZSR3_9ENTR</name>
<dbReference type="NCBIfam" id="TIGR04416">
    <property type="entry name" value="group_II_RT_mat"/>
    <property type="match status" value="1"/>
</dbReference>